<dbReference type="GO" id="GO:0008081">
    <property type="term" value="F:phosphoric diester hydrolase activity"/>
    <property type="evidence" value="ECO:0007669"/>
    <property type="project" value="InterPro"/>
</dbReference>
<dbReference type="AlphaFoldDB" id="A0A2N3G8A6"/>
<dbReference type="EMBL" id="PHEX01000004">
    <property type="protein sequence ID" value="PKQ28852.1"/>
    <property type="molecule type" value="Genomic_DNA"/>
</dbReference>
<accession>A0A2N3G8A6</accession>
<dbReference type="InterPro" id="IPR017946">
    <property type="entry name" value="PLC-like_Pdiesterase_TIM-brl"/>
</dbReference>
<reference evidence="2 3" key="1">
    <citation type="journal article" date="2017" name="ISME J.">
        <title>Potential for microbial H2 and metal transformations associated with novel bacteria and archaea in deep terrestrial subsurface sediments.</title>
        <authorList>
            <person name="Hernsdorf A.W."/>
            <person name="Amano Y."/>
            <person name="Miyakawa K."/>
            <person name="Ise K."/>
            <person name="Suzuki Y."/>
            <person name="Anantharaman K."/>
            <person name="Probst A."/>
            <person name="Burstein D."/>
            <person name="Thomas B.C."/>
            <person name="Banfield J.F."/>
        </authorList>
    </citation>
    <scope>NUCLEOTIDE SEQUENCE [LARGE SCALE GENOMIC DNA]</scope>
    <source>
        <strain evidence="2">HGW-Actinobacteria-3</strain>
    </source>
</reference>
<evidence type="ECO:0000259" key="1">
    <source>
        <dbReference type="PROSITE" id="PS51704"/>
    </source>
</evidence>
<dbReference type="GO" id="GO:0006629">
    <property type="term" value="P:lipid metabolic process"/>
    <property type="evidence" value="ECO:0007669"/>
    <property type="project" value="InterPro"/>
</dbReference>
<dbReference type="PANTHER" id="PTHR46211:SF14">
    <property type="entry name" value="GLYCEROPHOSPHODIESTER PHOSPHODIESTERASE"/>
    <property type="match status" value="1"/>
</dbReference>
<gene>
    <name evidence="2" type="ORF">CVT63_00865</name>
</gene>
<dbReference type="Gene3D" id="3.20.20.190">
    <property type="entry name" value="Phosphatidylinositol (PI) phosphodiesterase"/>
    <property type="match status" value="1"/>
</dbReference>
<dbReference type="CDD" id="cd08556">
    <property type="entry name" value="GDPD"/>
    <property type="match status" value="1"/>
</dbReference>
<comment type="caution">
    <text evidence="2">The sequence shown here is derived from an EMBL/GenBank/DDBJ whole genome shotgun (WGS) entry which is preliminary data.</text>
</comment>
<dbReference type="PROSITE" id="PS50007">
    <property type="entry name" value="PIPLC_X_DOMAIN"/>
    <property type="match status" value="1"/>
</dbReference>
<name>A0A2N3G8A6_9ACTN</name>
<feature type="domain" description="GP-PDE" evidence="1">
    <location>
        <begin position="1"/>
        <end position="216"/>
    </location>
</feature>
<dbReference type="InterPro" id="IPR030395">
    <property type="entry name" value="GP_PDE_dom"/>
</dbReference>
<protein>
    <recommendedName>
        <fullName evidence="1">GP-PDE domain-containing protein</fullName>
    </recommendedName>
</protein>
<evidence type="ECO:0000313" key="2">
    <source>
        <dbReference type="EMBL" id="PKQ28852.1"/>
    </source>
</evidence>
<sequence length="217" mass="24607">MKIIAHRGGRGFGADNTLEAMEKAVRAGVRMIETDVRSTVDGRLLICHDGTVGGRVIRHTPYDEIKKHAPDRPLLDDILERLAGWVAFNLEIKCANARDTGETLEAYGILNDTVVTSFNRDIVREYKHNYPTAPTGQLYRMPYGNERKLHRALDIGAEFIAPHCSTIDEDLVRRAHESGLKVIAWTVNDEDEFSRLYGWGVDAIITDHYFKMRDLLK</sequence>
<proteinExistence type="predicted"/>
<dbReference type="PANTHER" id="PTHR46211">
    <property type="entry name" value="GLYCEROPHOSPHORYL DIESTER PHOSPHODIESTERASE"/>
    <property type="match status" value="1"/>
</dbReference>
<organism evidence="2 3">
    <name type="scientific">Candidatus Anoxymicrobium japonicum</name>
    <dbReference type="NCBI Taxonomy" id="2013648"/>
    <lineage>
        <taxon>Bacteria</taxon>
        <taxon>Bacillati</taxon>
        <taxon>Actinomycetota</taxon>
        <taxon>Candidatus Geothermincolia</taxon>
        <taxon>Candidatus Geothermincolales</taxon>
        <taxon>Candidatus Anoxymicrobiaceae</taxon>
        <taxon>Candidatus Anoxymicrobium</taxon>
    </lineage>
</organism>
<dbReference type="Proteomes" id="UP000233654">
    <property type="component" value="Unassembled WGS sequence"/>
</dbReference>
<evidence type="ECO:0000313" key="3">
    <source>
        <dbReference type="Proteomes" id="UP000233654"/>
    </source>
</evidence>
<dbReference type="PROSITE" id="PS51704">
    <property type="entry name" value="GP_PDE"/>
    <property type="match status" value="1"/>
</dbReference>
<dbReference type="Pfam" id="PF03009">
    <property type="entry name" value="GDPD"/>
    <property type="match status" value="1"/>
</dbReference>
<dbReference type="SUPFAM" id="SSF51695">
    <property type="entry name" value="PLC-like phosphodiesterases"/>
    <property type="match status" value="1"/>
</dbReference>